<accession>A0AA35SHJ7</accession>
<keyword evidence="3" id="KW-1185">Reference proteome</keyword>
<dbReference type="AlphaFoldDB" id="A0AA35SHJ7"/>
<protein>
    <submittedName>
        <fullName evidence="2">Uncharacterized protein</fullName>
    </submittedName>
</protein>
<reference evidence="2" key="1">
    <citation type="submission" date="2023-03" db="EMBL/GenBank/DDBJ databases">
        <authorList>
            <person name="Steffen K."/>
            <person name="Cardenas P."/>
        </authorList>
    </citation>
    <scope>NUCLEOTIDE SEQUENCE</scope>
</reference>
<sequence length="276" mass="30118">NRHASAYTSTQWSAPAPLVPLSYLRPPAFPVHLTRTPTTRDSSAITNAPFSPFPTPPLTPASGYHFALGTLPQQLPNSGPALPNYFIPLQPILPGTFTEDTPSPTPSPTHSPGSLLPTSFTPILTHTTYTDTVSHSLFLSYLDEVWPESSLRRSSSVIRSSLYDKIVLVLQGEAGAKGRERLWIKKSEFFLVEKEGRGSLLAVPAVRSRASSKRGPLEGDGGEKSASKRSSYKLVAKLEDFYYIISSYHNSNVGHHGIRKTYGLVGQLSVTSAWEL</sequence>
<evidence type="ECO:0000313" key="3">
    <source>
        <dbReference type="Proteomes" id="UP001174909"/>
    </source>
</evidence>
<feature type="region of interest" description="Disordered" evidence="1">
    <location>
        <begin position="96"/>
        <end position="116"/>
    </location>
</feature>
<organism evidence="2 3">
    <name type="scientific">Geodia barretti</name>
    <name type="common">Barrett's horny sponge</name>
    <dbReference type="NCBI Taxonomy" id="519541"/>
    <lineage>
        <taxon>Eukaryota</taxon>
        <taxon>Metazoa</taxon>
        <taxon>Porifera</taxon>
        <taxon>Demospongiae</taxon>
        <taxon>Heteroscleromorpha</taxon>
        <taxon>Tetractinellida</taxon>
        <taxon>Astrophorina</taxon>
        <taxon>Geodiidae</taxon>
        <taxon>Geodia</taxon>
    </lineage>
</organism>
<feature type="non-terminal residue" evidence="2">
    <location>
        <position position="1"/>
    </location>
</feature>
<comment type="caution">
    <text evidence="2">The sequence shown here is derived from an EMBL/GenBank/DDBJ whole genome shotgun (WGS) entry which is preliminary data.</text>
</comment>
<gene>
    <name evidence="2" type="ORF">GBAR_LOCUS16776</name>
</gene>
<proteinExistence type="predicted"/>
<dbReference type="Proteomes" id="UP001174909">
    <property type="component" value="Unassembled WGS sequence"/>
</dbReference>
<dbReference type="EMBL" id="CASHTH010002414">
    <property type="protein sequence ID" value="CAI8029539.1"/>
    <property type="molecule type" value="Genomic_DNA"/>
</dbReference>
<name>A0AA35SHJ7_GEOBA</name>
<evidence type="ECO:0000313" key="2">
    <source>
        <dbReference type="EMBL" id="CAI8029539.1"/>
    </source>
</evidence>
<evidence type="ECO:0000256" key="1">
    <source>
        <dbReference type="SAM" id="MobiDB-lite"/>
    </source>
</evidence>